<comment type="pathway">
    <text evidence="3 10">Carbohydrate metabolism; galactose metabolism.</text>
</comment>
<comment type="subunit">
    <text evidence="10">Homodimer.</text>
</comment>
<keyword evidence="7 10" id="KW-0520">NAD</keyword>
<evidence type="ECO:0000256" key="5">
    <source>
        <dbReference type="ARBA" id="ARBA00013189"/>
    </source>
</evidence>
<evidence type="ECO:0000313" key="13">
    <source>
        <dbReference type="Proteomes" id="UP000036908"/>
    </source>
</evidence>
<dbReference type="Pfam" id="PF01370">
    <property type="entry name" value="Epimerase"/>
    <property type="match status" value="1"/>
</dbReference>
<dbReference type="EC" id="5.1.3.2" evidence="5 10"/>
<dbReference type="InterPro" id="IPR001509">
    <property type="entry name" value="Epimerase_deHydtase"/>
</dbReference>
<dbReference type="OrthoDB" id="9811743at2"/>
<evidence type="ECO:0000259" key="11">
    <source>
        <dbReference type="Pfam" id="PF01370"/>
    </source>
</evidence>
<comment type="cofactor">
    <cofactor evidence="2 10">
        <name>NAD(+)</name>
        <dbReference type="ChEBI" id="CHEBI:57540"/>
    </cofactor>
</comment>
<comment type="similarity">
    <text evidence="4 10">Belongs to the NAD(P)-dependent epimerase/dehydratase family.</text>
</comment>
<dbReference type="RefSeq" id="WP_053222194.1">
    <property type="nucleotide sequence ID" value="NZ_JSVA01000004.1"/>
</dbReference>
<feature type="domain" description="NAD-dependent epimerase/dehydratase" evidence="11">
    <location>
        <begin position="4"/>
        <end position="265"/>
    </location>
</feature>
<dbReference type="EMBL" id="JSVA01000004">
    <property type="protein sequence ID" value="KOF03975.1"/>
    <property type="molecule type" value="Genomic_DNA"/>
</dbReference>
<sequence>MQNILVTGGAGYIGSHTVVELHNAGYNPIIVDNLSNSRKSVLTGLKNITGKDFTFYQIDCNDKDAFRQVFKAHEISGVIHFAAYKAVGESVAKPLEYYENNVGSLMTLIRLMKEEGVEKLIFSSSCTVYGQPDQLPVTEQSPKKTAESPYGNTKQVCEEVIEDTSISDKSFRAIALRYFNPVGAHPSSEIGELPLGIPNNLVPFITQTAAGWREQLTVFGDDYDTEDGSCVRDYIHVVDLAKAHVKSLEYLTKHANLSFDIFNIGTGKGNTVLEIVNTFEEVSGVKLNYRIGERRSGDIEKIYADVTKSSETLGWKTEKSLKDSLTDSWNWQKTLKQDV</sequence>
<dbReference type="SUPFAM" id="SSF51735">
    <property type="entry name" value="NAD(P)-binding Rossmann-fold domains"/>
    <property type="match status" value="1"/>
</dbReference>
<keyword evidence="10" id="KW-0119">Carbohydrate metabolism</keyword>
<dbReference type="NCBIfam" id="TIGR01179">
    <property type="entry name" value="galE"/>
    <property type="match status" value="1"/>
</dbReference>
<dbReference type="InterPro" id="IPR005886">
    <property type="entry name" value="UDP_G4E"/>
</dbReference>
<evidence type="ECO:0000256" key="10">
    <source>
        <dbReference type="RuleBase" id="RU366046"/>
    </source>
</evidence>
<evidence type="ECO:0000256" key="7">
    <source>
        <dbReference type="ARBA" id="ARBA00023027"/>
    </source>
</evidence>
<keyword evidence="13" id="KW-1185">Reference proteome</keyword>
<evidence type="ECO:0000256" key="3">
    <source>
        <dbReference type="ARBA" id="ARBA00004947"/>
    </source>
</evidence>
<keyword evidence="9 10" id="KW-0413">Isomerase</keyword>
<dbReference type="Gene3D" id="3.40.50.720">
    <property type="entry name" value="NAD(P)-binding Rossmann-like Domain"/>
    <property type="match status" value="1"/>
</dbReference>
<name>A0A0L8AP22_9BACT</name>
<dbReference type="GO" id="GO:0003978">
    <property type="term" value="F:UDP-glucose 4-epimerase activity"/>
    <property type="evidence" value="ECO:0007669"/>
    <property type="project" value="UniProtKB-UniRule"/>
</dbReference>
<dbReference type="GO" id="GO:0006012">
    <property type="term" value="P:galactose metabolic process"/>
    <property type="evidence" value="ECO:0007669"/>
    <property type="project" value="UniProtKB-UniPathway"/>
</dbReference>
<gene>
    <name evidence="12" type="ORF">OB69_02925</name>
</gene>
<dbReference type="UniPathway" id="UPA00214"/>
<dbReference type="PATRIC" id="fig|1566026.4.peg.2354"/>
<accession>A0A0L8AP22</accession>
<evidence type="ECO:0000256" key="4">
    <source>
        <dbReference type="ARBA" id="ARBA00007637"/>
    </source>
</evidence>
<dbReference type="GO" id="GO:0005829">
    <property type="term" value="C:cytosol"/>
    <property type="evidence" value="ECO:0007669"/>
    <property type="project" value="TreeGrafter"/>
</dbReference>
<reference evidence="13" key="1">
    <citation type="submission" date="2014-11" db="EMBL/GenBank/DDBJ databases">
        <title>Genome sequencing of Roseivirga sp. D-25.</title>
        <authorList>
            <person name="Selvaratnam C."/>
            <person name="Thevarajoo S."/>
            <person name="Goh K.M."/>
            <person name="Eee R."/>
            <person name="Chan K.-G."/>
            <person name="Chong C.S."/>
        </authorList>
    </citation>
    <scope>NUCLEOTIDE SEQUENCE [LARGE SCALE GENOMIC DNA]</scope>
    <source>
        <strain evidence="13">D-25</strain>
    </source>
</reference>
<dbReference type="Gene3D" id="3.90.25.10">
    <property type="entry name" value="UDP-galactose 4-epimerase, domain 1"/>
    <property type="match status" value="1"/>
</dbReference>
<dbReference type="PRINTS" id="PR01713">
    <property type="entry name" value="NUCEPIMERASE"/>
</dbReference>
<dbReference type="PANTHER" id="PTHR43725:SF47">
    <property type="entry name" value="UDP-GLUCOSE 4-EPIMERASE"/>
    <property type="match status" value="1"/>
</dbReference>
<comment type="caution">
    <text evidence="12">The sequence shown here is derived from an EMBL/GenBank/DDBJ whole genome shotgun (WGS) entry which is preliminary data.</text>
</comment>
<evidence type="ECO:0000256" key="9">
    <source>
        <dbReference type="ARBA" id="ARBA00023235"/>
    </source>
</evidence>
<dbReference type="PANTHER" id="PTHR43725">
    <property type="entry name" value="UDP-GLUCOSE 4-EPIMERASE"/>
    <property type="match status" value="1"/>
</dbReference>
<evidence type="ECO:0000256" key="1">
    <source>
        <dbReference type="ARBA" id="ARBA00000083"/>
    </source>
</evidence>
<evidence type="ECO:0000313" key="12">
    <source>
        <dbReference type="EMBL" id="KOF03975.1"/>
    </source>
</evidence>
<comment type="catalytic activity">
    <reaction evidence="1 10">
        <text>UDP-alpha-D-glucose = UDP-alpha-D-galactose</text>
        <dbReference type="Rhea" id="RHEA:22168"/>
        <dbReference type="ChEBI" id="CHEBI:58885"/>
        <dbReference type="ChEBI" id="CHEBI:66914"/>
        <dbReference type="EC" id="5.1.3.2"/>
    </reaction>
</comment>
<proteinExistence type="inferred from homology"/>
<organism evidence="12 13">
    <name type="scientific">Roseivirga seohaensis subsp. aquiponti</name>
    <dbReference type="NCBI Taxonomy" id="1566026"/>
    <lineage>
        <taxon>Bacteria</taxon>
        <taxon>Pseudomonadati</taxon>
        <taxon>Bacteroidota</taxon>
        <taxon>Cytophagia</taxon>
        <taxon>Cytophagales</taxon>
        <taxon>Roseivirgaceae</taxon>
        <taxon>Roseivirga</taxon>
    </lineage>
</organism>
<keyword evidence="8" id="KW-0299">Galactose metabolism</keyword>
<dbReference type="CDD" id="cd05247">
    <property type="entry name" value="UDP_G4E_1_SDR_e"/>
    <property type="match status" value="1"/>
</dbReference>
<evidence type="ECO:0000256" key="6">
    <source>
        <dbReference type="ARBA" id="ARBA00018569"/>
    </source>
</evidence>
<dbReference type="InterPro" id="IPR036291">
    <property type="entry name" value="NAD(P)-bd_dom_sf"/>
</dbReference>
<dbReference type="AlphaFoldDB" id="A0A0L8AP22"/>
<evidence type="ECO:0000256" key="2">
    <source>
        <dbReference type="ARBA" id="ARBA00001911"/>
    </source>
</evidence>
<protein>
    <recommendedName>
        <fullName evidence="6 10">UDP-glucose 4-epimerase</fullName>
        <ecNumber evidence="5 10">5.1.3.2</ecNumber>
    </recommendedName>
</protein>
<dbReference type="Proteomes" id="UP000036908">
    <property type="component" value="Unassembled WGS sequence"/>
</dbReference>
<evidence type="ECO:0000256" key="8">
    <source>
        <dbReference type="ARBA" id="ARBA00023144"/>
    </source>
</evidence>